<gene>
    <name evidence="2" type="ORF">AB1Y20_008706</name>
</gene>
<feature type="compositionally biased region" description="Basic and acidic residues" evidence="1">
    <location>
        <begin position="570"/>
        <end position="582"/>
    </location>
</feature>
<feature type="compositionally biased region" description="Low complexity" evidence="1">
    <location>
        <begin position="135"/>
        <end position="148"/>
    </location>
</feature>
<evidence type="ECO:0000313" key="2">
    <source>
        <dbReference type="EMBL" id="KAL1504939.1"/>
    </source>
</evidence>
<feature type="compositionally biased region" description="Polar residues" evidence="1">
    <location>
        <begin position="458"/>
        <end position="469"/>
    </location>
</feature>
<evidence type="ECO:0000256" key="1">
    <source>
        <dbReference type="SAM" id="MobiDB-lite"/>
    </source>
</evidence>
<feature type="region of interest" description="Disordered" evidence="1">
    <location>
        <begin position="531"/>
        <end position="623"/>
    </location>
</feature>
<organism evidence="2 3">
    <name type="scientific">Prymnesium parvum</name>
    <name type="common">Toxic golden alga</name>
    <dbReference type="NCBI Taxonomy" id="97485"/>
    <lineage>
        <taxon>Eukaryota</taxon>
        <taxon>Haptista</taxon>
        <taxon>Haptophyta</taxon>
        <taxon>Prymnesiophyceae</taxon>
        <taxon>Prymnesiales</taxon>
        <taxon>Prymnesiaceae</taxon>
        <taxon>Prymnesium</taxon>
    </lineage>
</organism>
<comment type="caution">
    <text evidence="2">The sequence shown here is derived from an EMBL/GenBank/DDBJ whole genome shotgun (WGS) entry which is preliminary data.</text>
</comment>
<feature type="region of interest" description="Disordered" evidence="1">
    <location>
        <begin position="1"/>
        <end position="43"/>
    </location>
</feature>
<sequence>MKQRSVIPPWYLKGESSDDEPSDPEGDLPPPVAGAMRPPATGSIREHTGRRVERLLRREAREEDEVLFWQRRLKARHLPIALLRQLAADHCRVLEDLRRRAGVQLKHEAALVVQFRTRQYLEARRHAASLPPPSAASATTAASDDPPAGLSKAAHASRRFLLAASQSSSENVMVALRSEEDLAADIELATRQLASRASLLRACELRLVVTEEAHRLFESVGVAMARKVLALRRRLHLTFHRQHREAAEAAKTGAARPRNTLVLQQIFRDQEDLVACERHLRQLCSVMLSEFSEHSMTEMKTLRGDYLGSDVSPLDPPSISLRQLYLLQARVSARLRRSPRTPQSDDVVDLVKSTHWKCTRYTLDLKQDPTKVQPVVGYSDPSSLSAAADQMPLLERARMGEMLELGGSSVHISCEVLAQRRRDETLRERNMLREKLQQLQEVQESLARCQAARPRRNSAVSSFNQRATTPPSSPPSSRAKANTHVPKLCGSCRVLCSRDLAGPPGRPGVFTRGASGPDSLARYIGHRTQSATRLADAWPGRKDEDSAHEARQPERPSTVFAHIGGSQRWKAAEVRSSREASPRHQRSPRTMAPSQSQPILPGRKLRSSHSGKLPYKVLNPQPRPLNLFQATRPKTAAGVTSPRHEGTQSQGKLPICAANRNAPIVGRVRPNYRKEGVTKSSPTVIERRTELSARPPQPENAETT</sequence>
<feature type="compositionally biased region" description="Basic and acidic residues" evidence="1">
    <location>
        <begin position="539"/>
        <end position="554"/>
    </location>
</feature>
<evidence type="ECO:0000313" key="3">
    <source>
        <dbReference type="Proteomes" id="UP001515480"/>
    </source>
</evidence>
<dbReference type="AlphaFoldDB" id="A0AB34ITV3"/>
<accession>A0AB34ITV3</accession>
<dbReference type="Proteomes" id="UP001515480">
    <property type="component" value="Unassembled WGS sequence"/>
</dbReference>
<name>A0AB34ITV3_PRYPA</name>
<reference evidence="2 3" key="1">
    <citation type="journal article" date="2024" name="Science">
        <title>Giant polyketide synthase enzymes in the biosynthesis of giant marine polyether toxins.</title>
        <authorList>
            <person name="Fallon T.R."/>
            <person name="Shende V.V."/>
            <person name="Wierzbicki I.H."/>
            <person name="Pendleton A.L."/>
            <person name="Watervoot N.F."/>
            <person name="Auber R.P."/>
            <person name="Gonzalez D.J."/>
            <person name="Wisecaver J.H."/>
            <person name="Moore B.S."/>
        </authorList>
    </citation>
    <scope>NUCLEOTIDE SEQUENCE [LARGE SCALE GENOMIC DNA]</scope>
    <source>
        <strain evidence="2 3">12B1</strain>
    </source>
</reference>
<feature type="region of interest" description="Disordered" evidence="1">
    <location>
        <begin position="450"/>
        <end position="483"/>
    </location>
</feature>
<proteinExistence type="predicted"/>
<feature type="compositionally biased region" description="Acidic residues" evidence="1">
    <location>
        <begin position="17"/>
        <end position="26"/>
    </location>
</feature>
<feature type="region of interest" description="Disordered" evidence="1">
    <location>
        <begin position="671"/>
        <end position="704"/>
    </location>
</feature>
<feature type="region of interest" description="Disordered" evidence="1">
    <location>
        <begin position="126"/>
        <end position="151"/>
    </location>
</feature>
<protein>
    <submittedName>
        <fullName evidence="2">Uncharacterized protein</fullName>
    </submittedName>
</protein>
<keyword evidence="3" id="KW-1185">Reference proteome</keyword>
<dbReference type="EMBL" id="JBGBPQ010000019">
    <property type="protein sequence ID" value="KAL1504939.1"/>
    <property type="molecule type" value="Genomic_DNA"/>
</dbReference>